<keyword evidence="2" id="KW-1185">Reference proteome</keyword>
<sequence length="218" mass="23465">MPGLISYLLIALITIMPLVASAALPSRHIDYSSLHCPEDPLATLATPTYGTEGAIFTVCTELVIAAAPAAVYAAVLDFRSYARWNTFVVDVALPNNISSTPDDVYVGMPMRFTSRGLLGDLFNATSTEVVSLLESPGAAATSSSLVGAWRYNDGVGGIGSRAEHPNVFVDLGNRSTRYVSYETYYAGLTTGTIALLREQLQDQWDVQARDLKSYVESL</sequence>
<name>A0ACC0DF52_9PEZI</name>
<protein>
    <submittedName>
        <fullName evidence="1">Uncharacterized protein</fullName>
    </submittedName>
</protein>
<comment type="caution">
    <text evidence="1">The sequence shown here is derived from an EMBL/GenBank/DDBJ whole genome shotgun (WGS) entry which is preliminary data.</text>
</comment>
<accession>A0ACC0DF52</accession>
<evidence type="ECO:0000313" key="1">
    <source>
        <dbReference type="EMBL" id="KAI6091327.1"/>
    </source>
</evidence>
<proteinExistence type="predicted"/>
<evidence type="ECO:0000313" key="2">
    <source>
        <dbReference type="Proteomes" id="UP001497680"/>
    </source>
</evidence>
<reference evidence="1 2" key="1">
    <citation type="journal article" date="2022" name="New Phytol.">
        <title>Ecological generalism drives hyperdiversity of secondary metabolite gene clusters in xylarialean endophytes.</title>
        <authorList>
            <person name="Franco M.E.E."/>
            <person name="Wisecaver J.H."/>
            <person name="Arnold A.E."/>
            <person name="Ju Y.M."/>
            <person name="Slot J.C."/>
            <person name="Ahrendt S."/>
            <person name="Moore L.P."/>
            <person name="Eastman K.E."/>
            <person name="Scott K."/>
            <person name="Konkel Z."/>
            <person name="Mondo S.J."/>
            <person name="Kuo A."/>
            <person name="Hayes R.D."/>
            <person name="Haridas S."/>
            <person name="Andreopoulos B."/>
            <person name="Riley R."/>
            <person name="LaButti K."/>
            <person name="Pangilinan J."/>
            <person name="Lipzen A."/>
            <person name="Amirebrahimi M."/>
            <person name="Yan J."/>
            <person name="Adam C."/>
            <person name="Keymanesh K."/>
            <person name="Ng V."/>
            <person name="Louie K."/>
            <person name="Northen T."/>
            <person name="Drula E."/>
            <person name="Henrissat B."/>
            <person name="Hsieh H.M."/>
            <person name="Youens-Clark K."/>
            <person name="Lutzoni F."/>
            <person name="Miadlikowska J."/>
            <person name="Eastwood D.C."/>
            <person name="Hamelin R.C."/>
            <person name="Grigoriev I.V."/>
            <person name="U'Ren J.M."/>
        </authorList>
    </citation>
    <scope>NUCLEOTIDE SEQUENCE [LARGE SCALE GENOMIC DNA]</scope>
    <source>
        <strain evidence="1 2">ER1909</strain>
    </source>
</reference>
<dbReference type="EMBL" id="MU394287">
    <property type="protein sequence ID" value="KAI6091327.1"/>
    <property type="molecule type" value="Genomic_DNA"/>
</dbReference>
<gene>
    <name evidence="1" type="ORF">F4821DRAFT_255144</name>
</gene>
<dbReference type="Proteomes" id="UP001497680">
    <property type="component" value="Unassembled WGS sequence"/>
</dbReference>
<organism evidence="1 2">
    <name type="scientific">Hypoxylon rubiginosum</name>
    <dbReference type="NCBI Taxonomy" id="110542"/>
    <lineage>
        <taxon>Eukaryota</taxon>
        <taxon>Fungi</taxon>
        <taxon>Dikarya</taxon>
        <taxon>Ascomycota</taxon>
        <taxon>Pezizomycotina</taxon>
        <taxon>Sordariomycetes</taxon>
        <taxon>Xylariomycetidae</taxon>
        <taxon>Xylariales</taxon>
        <taxon>Hypoxylaceae</taxon>
        <taxon>Hypoxylon</taxon>
    </lineage>
</organism>